<dbReference type="Gene3D" id="3.40.1190.20">
    <property type="match status" value="1"/>
</dbReference>
<name>A0ABW0I4C9_9BACL</name>
<keyword evidence="3" id="KW-1185">Reference proteome</keyword>
<dbReference type="PANTHER" id="PTHR46969:SF1">
    <property type="entry name" value="BIFUNCTIONAL PROTEIN HLDE"/>
    <property type="match status" value="1"/>
</dbReference>
<dbReference type="InterPro" id="IPR029056">
    <property type="entry name" value="Ribokinase-like"/>
</dbReference>
<keyword evidence="2" id="KW-0808">Transferase</keyword>
<evidence type="ECO:0000313" key="3">
    <source>
        <dbReference type="Proteomes" id="UP001596113"/>
    </source>
</evidence>
<proteinExistence type="predicted"/>
<dbReference type="Pfam" id="PF00294">
    <property type="entry name" value="PfkB"/>
    <property type="match status" value="1"/>
</dbReference>
<dbReference type="SUPFAM" id="SSF53613">
    <property type="entry name" value="Ribokinase-like"/>
    <property type="match status" value="1"/>
</dbReference>
<accession>A0ABW0I4C9</accession>
<keyword evidence="2" id="KW-0418">Kinase</keyword>
<reference evidence="3" key="1">
    <citation type="journal article" date="2019" name="Int. J. Syst. Evol. Microbiol.">
        <title>The Global Catalogue of Microorganisms (GCM) 10K type strain sequencing project: providing services to taxonomists for standard genome sequencing and annotation.</title>
        <authorList>
            <consortium name="The Broad Institute Genomics Platform"/>
            <consortium name="The Broad Institute Genome Sequencing Center for Infectious Disease"/>
            <person name="Wu L."/>
            <person name="Ma J."/>
        </authorList>
    </citation>
    <scope>NUCLEOTIDE SEQUENCE [LARGE SCALE GENOMIC DNA]</scope>
    <source>
        <strain evidence="3">CGMCC 1.18575</strain>
    </source>
</reference>
<dbReference type="RefSeq" id="WP_378139950.1">
    <property type="nucleotide sequence ID" value="NZ_JBHSMI010000067.1"/>
</dbReference>
<dbReference type="Proteomes" id="UP001596113">
    <property type="component" value="Unassembled WGS sequence"/>
</dbReference>
<dbReference type="EMBL" id="JBHSMI010000067">
    <property type="protein sequence ID" value="MFC5407357.1"/>
    <property type="molecule type" value="Genomic_DNA"/>
</dbReference>
<organism evidence="2 3">
    <name type="scientific">Cohnella soli</name>
    <dbReference type="NCBI Taxonomy" id="425005"/>
    <lineage>
        <taxon>Bacteria</taxon>
        <taxon>Bacillati</taxon>
        <taxon>Bacillota</taxon>
        <taxon>Bacilli</taxon>
        <taxon>Bacillales</taxon>
        <taxon>Paenibacillaceae</taxon>
        <taxon>Cohnella</taxon>
    </lineage>
</organism>
<sequence>MDKYLELLKNDQGTGLVIGDIILDEYHNGISDYSSNERSSVFRKQSTLYFPGNAANIANGIASLNQNVILCGIIGNDFGGQKLIELLHDRVDHDSVIIEPYRDTSVKTRIESEHLKLRIDKGYDYRINEHTEAQIVSNVSSLMEILDYVLLSDWGEGTLSAKLTKAVISLAVANRIPVFVDPRGKDPEKYRGATCVTPNLDEFNDLTEFRFQSLNEAIPFLRPFIRKYDIESIILKDGHRGSVWANHESFRFCAPFSAYCECDIGAGDSLICSYAVLRSKKIPDSHAFLMSNLAAAITISKPHTYCVTLSDLMRYYDEYANKLNVDWLAEVMP</sequence>
<dbReference type="InterPro" id="IPR011611">
    <property type="entry name" value="PfkB_dom"/>
</dbReference>
<dbReference type="PANTHER" id="PTHR46969">
    <property type="entry name" value="BIFUNCTIONAL PROTEIN HLDE"/>
    <property type="match status" value="1"/>
</dbReference>
<gene>
    <name evidence="2" type="ORF">ACFPOF_31895</name>
</gene>
<feature type="domain" description="Carbohydrate kinase PfkB" evidence="1">
    <location>
        <begin position="38"/>
        <end position="304"/>
    </location>
</feature>
<protein>
    <submittedName>
        <fullName evidence="2">Bifunctional heptose 7-phosphate kinase/heptose 1-phosphate adenyltransferase</fullName>
    </submittedName>
</protein>
<comment type="caution">
    <text evidence="2">The sequence shown here is derived from an EMBL/GenBank/DDBJ whole genome shotgun (WGS) entry which is preliminary data.</text>
</comment>
<dbReference type="GO" id="GO:0016301">
    <property type="term" value="F:kinase activity"/>
    <property type="evidence" value="ECO:0007669"/>
    <property type="project" value="UniProtKB-KW"/>
</dbReference>
<evidence type="ECO:0000259" key="1">
    <source>
        <dbReference type="Pfam" id="PF00294"/>
    </source>
</evidence>
<evidence type="ECO:0000313" key="2">
    <source>
        <dbReference type="EMBL" id="MFC5407357.1"/>
    </source>
</evidence>